<keyword evidence="4" id="KW-0547">Nucleotide-binding</keyword>
<protein>
    <submittedName>
        <fullName evidence="8">Ectonucleoside triphosphate diphosphohydrolase 6</fullName>
    </submittedName>
</protein>
<dbReference type="CDD" id="cd24046">
    <property type="entry name" value="ASKHA_NBD_NTPDase5-like"/>
    <property type="match status" value="1"/>
</dbReference>
<dbReference type="PANTHER" id="PTHR11782">
    <property type="entry name" value="ADENOSINE/GUANOSINE DIPHOSPHATASE"/>
    <property type="match status" value="1"/>
</dbReference>
<proteinExistence type="inferred from homology"/>
<dbReference type="Proteomes" id="UP000095280">
    <property type="component" value="Unplaced"/>
</dbReference>
<evidence type="ECO:0000313" key="8">
    <source>
        <dbReference type="WBParaSite" id="maker-uti_cns_0012397-snap-gene-0.3-mRNA-1"/>
    </source>
</evidence>
<keyword evidence="7" id="KW-1185">Reference proteome</keyword>
<comment type="similarity">
    <text evidence="1 5">Belongs to the GDA1/CD39 NTPase family.</text>
</comment>
<dbReference type="WBParaSite" id="maker-uti_cns_0012397-snap-gene-0.3-mRNA-1">
    <property type="protein sequence ID" value="maker-uti_cns_0012397-snap-gene-0.3-mRNA-1"/>
    <property type="gene ID" value="maker-uti_cns_0012397-snap-gene-0.3"/>
</dbReference>
<evidence type="ECO:0000256" key="4">
    <source>
        <dbReference type="PIRSR" id="PIRSR600407-2"/>
    </source>
</evidence>
<dbReference type="PANTHER" id="PTHR11782:SF127">
    <property type="entry name" value="NTPASE, ISOFORM F"/>
    <property type="match status" value="1"/>
</dbReference>
<evidence type="ECO:0000256" key="2">
    <source>
        <dbReference type="ARBA" id="ARBA00022801"/>
    </source>
</evidence>
<sequence>PGARMSLQWPLLLPLLLLQAQPPLSAASSRLGSRSVHLFAFQPDLGPPDGESRYGVVIDAGSTGSRVHVFHFAYRLGRERGRPPYLLAGESYLQVKPGLSAYSAEPAKGARSLLSLMELCKSRIPQSLWSRTPLVVMATAGLRLLSLNESNGLLREVRSLLAGQPFPVGAVEVLDGLDEGVFSWLTVNFLAAGQLQPATGAGATIPESSDSFGALDLGGGSAQITFAPTIPTMRARRRHGLLIPHSMGRSKRIDILSDPAGHLKQLSLGPASVWLYSHSYLGVGLMAARLRILGGDFEARLPACLASPCLPPGYSGRWRHHGAVHTVSGVAYGYGYAACRSAAARFLRAFGVHAPRGLRRRRFFAFGYFYDRAADAGLISAKLGGAARLLDFEAVAKRHCRLAAFERARPYLCLDLAYIAALLGSDGLGFESGDTLVLRNRYKDIELSWALGAMFDILHGSYS</sequence>
<dbReference type="GO" id="GO:0016787">
    <property type="term" value="F:hydrolase activity"/>
    <property type="evidence" value="ECO:0007669"/>
    <property type="project" value="UniProtKB-KW"/>
</dbReference>
<keyword evidence="4" id="KW-0067">ATP-binding</keyword>
<feature type="binding site" evidence="4">
    <location>
        <begin position="219"/>
        <end position="223"/>
    </location>
    <ligand>
        <name>ATP</name>
        <dbReference type="ChEBI" id="CHEBI:30616"/>
    </ligand>
</feature>
<feature type="active site" description="Proton acceptor" evidence="3">
    <location>
        <position position="179"/>
    </location>
</feature>
<evidence type="ECO:0000256" key="3">
    <source>
        <dbReference type="PIRSR" id="PIRSR600407-1"/>
    </source>
</evidence>
<keyword evidence="6" id="KW-0732">Signal</keyword>
<dbReference type="AlphaFoldDB" id="A0A1I8IH35"/>
<dbReference type="Gene3D" id="3.30.420.40">
    <property type="match status" value="1"/>
</dbReference>
<evidence type="ECO:0000256" key="5">
    <source>
        <dbReference type="RuleBase" id="RU003833"/>
    </source>
</evidence>
<feature type="chain" id="PRO_5009320940" evidence="6">
    <location>
        <begin position="28"/>
        <end position="463"/>
    </location>
</feature>
<evidence type="ECO:0000313" key="7">
    <source>
        <dbReference type="Proteomes" id="UP000095280"/>
    </source>
</evidence>
<keyword evidence="2 5" id="KW-0378">Hydrolase</keyword>
<dbReference type="Pfam" id="PF01150">
    <property type="entry name" value="GDA1_CD39"/>
    <property type="match status" value="1"/>
</dbReference>
<dbReference type="InterPro" id="IPR000407">
    <property type="entry name" value="GDA1_CD39_NTPase"/>
</dbReference>
<evidence type="ECO:0000256" key="1">
    <source>
        <dbReference type="ARBA" id="ARBA00009283"/>
    </source>
</evidence>
<dbReference type="Gene3D" id="3.30.420.150">
    <property type="entry name" value="Exopolyphosphatase. Domain 2"/>
    <property type="match status" value="1"/>
</dbReference>
<evidence type="ECO:0000256" key="6">
    <source>
        <dbReference type="SAM" id="SignalP"/>
    </source>
</evidence>
<organism evidence="7 8">
    <name type="scientific">Macrostomum lignano</name>
    <dbReference type="NCBI Taxonomy" id="282301"/>
    <lineage>
        <taxon>Eukaryota</taxon>
        <taxon>Metazoa</taxon>
        <taxon>Spiralia</taxon>
        <taxon>Lophotrochozoa</taxon>
        <taxon>Platyhelminthes</taxon>
        <taxon>Rhabditophora</taxon>
        <taxon>Macrostomorpha</taxon>
        <taxon>Macrostomida</taxon>
        <taxon>Macrostomidae</taxon>
        <taxon>Macrostomum</taxon>
    </lineage>
</organism>
<dbReference type="PROSITE" id="PS01238">
    <property type="entry name" value="GDA1_CD39_NTPASE"/>
    <property type="match status" value="1"/>
</dbReference>
<accession>A0A1I8IH35</accession>
<dbReference type="GO" id="GO:0005524">
    <property type="term" value="F:ATP binding"/>
    <property type="evidence" value="ECO:0007669"/>
    <property type="project" value="UniProtKB-KW"/>
</dbReference>
<reference evidence="8" key="1">
    <citation type="submission" date="2016-11" db="UniProtKB">
        <authorList>
            <consortium name="WormBaseParasite"/>
        </authorList>
    </citation>
    <scope>IDENTIFICATION</scope>
</reference>
<name>A0A1I8IH35_9PLAT</name>
<feature type="signal peptide" evidence="6">
    <location>
        <begin position="1"/>
        <end position="27"/>
    </location>
</feature>